<organism evidence="2 3">
    <name type="scientific">Bacillus spongiae</name>
    <dbReference type="NCBI Taxonomy" id="2683610"/>
    <lineage>
        <taxon>Bacteria</taxon>
        <taxon>Bacillati</taxon>
        <taxon>Bacillota</taxon>
        <taxon>Bacilli</taxon>
        <taxon>Bacillales</taxon>
        <taxon>Bacillaceae</taxon>
        <taxon>Bacillus</taxon>
    </lineage>
</organism>
<dbReference type="Gene3D" id="2.160.20.10">
    <property type="entry name" value="Single-stranded right-handed beta-helix, Pectin lyase-like"/>
    <property type="match status" value="2"/>
</dbReference>
<name>A0ABU8HGR4_9BACI</name>
<feature type="domain" description="Right handed beta helix" evidence="1">
    <location>
        <begin position="337"/>
        <end position="479"/>
    </location>
</feature>
<dbReference type="RefSeq" id="WP_336587901.1">
    <property type="nucleotide sequence ID" value="NZ_JBBAXC010000013.1"/>
</dbReference>
<accession>A0ABU8HGR4</accession>
<dbReference type="InterPro" id="IPR011050">
    <property type="entry name" value="Pectin_lyase_fold/virulence"/>
</dbReference>
<evidence type="ECO:0000313" key="2">
    <source>
        <dbReference type="EMBL" id="MEI5908450.1"/>
    </source>
</evidence>
<gene>
    <name evidence="2" type="ORF">WAK64_15480</name>
</gene>
<dbReference type="SMART" id="SM00710">
    <property type="entry name" value="PbH1"/>
    <property type="match status" value="5"/>
</dbReference>
<sequence>MNKQLLSLILVVSMGFLGQIETNHSTQVLSSSTHIGNDEQQDVNSQFTIGENKTASKDKEKERADDRTTYLLELKRWNIFNDGTHPLETTKGMNEALQWASNKGYSTVEVPAGTYVISKGIDGDEDSRRINMLSKLTMKLGDETVFQKEPNGKEQYEIIYFGPQVKDATLKGGVLIGDRDQHDYSTKNSGGTHEWGNGVTIAGGENITVDGVEIKKFTGDGIFIGGSTIGGGLGGTLTESHFEEGSLDKTGKPIPQEGKIRSELRPLDHIENEDHRIVNMWLPEGLSSKEFDVFYYKENGTFLSKDTGRIYANYSIAPKEAHSFRVVFDADGIEGVTVQHMVIENAKNIVIQNNDIGYNRRQGITAGGEGVQIKNNFIHHTNGTAPQAGIDIEPGFYPARNHVIQGNTFLDNKIQLVAAYGENVTIEKNTFEQTAAVEGAVGVHIHKAYRGDKVMQNNQFKGSGLTLDSKGAIAEGNTFTESQINLQGDDQQLNESAFHNASLTIGGGVDQKVSDLTFHQIGELGQDRASFYIGRNPVIVKDVTILADTTNKRVPGILFGEGHADSTYENLTITDKAKNGTKLVAGTYTNATFDAGELAIRTKGSYIFVNSKLTAKERFLTVTSEAEAEPEVSIKNSQLELTDNIGFGGAVYVQQAKNFEVVDSTILAENNTVTHTSLFKFGPNGDEPKATGIFGITMKGNRIHTREGVVAIDTSSSGANAPSYTFEKNTIVNGSLKVKEKDVHELNEHIKK</sequence>
<dbReference type="Proteomes" id="UP001312865">
    <property type="component" value="Unassembled WGS sequence"/>
</dbReference>
<proteinExistence type="predicted"/>
<protein>
    <submittedName>
        <fullName evidence="2">Right-handed parallel beta-helix repeat-containing protein</fullName>
    </submittedName>
</protein>
<keyword evidence="3" id="KW-1185">Reference proteome</keyword>
<dbReference type="InterPro" id="IPR039448">
    <property type="entry name" value="Beta_helix"/>
</dbReference>
<reference evidence="2 3" key="1">
    <citation type="journal article" date="2018" name="J. Microbiol.">
        <title>Bacillus spongiae sp. nov., isolated from sponge of Jeju Island.</title>
        <authorList>
            <person name="Lee G.E."/>
            <person name="Im W.T."/>
            <person name="Park J.S."/>
        </authorList>
    </citation>
    <scope>NUCLEOTIDE SEQUENCE [LARGE SCALE GENOMIC DNA]</scope>
    <source>
        <strain evidence="2 3">135PIL107-10</strain>
    </source>
</reference>
<dbReference type="Pfam" id="PF13229">
    <property type="entry name" value="Beta_helix"/>
    <property type="match status" value="1"/>
</dbReference>
<comment type="caution">
    <text evidence="2">The sequence shown here is derived from an EMBL/GenBank/DDBJ whole genome shotgun (WGS) entry which is preliminary data.</text>
</comment>
<dbReference type="EMBL" id="JBBAXC010000013">
    <property type="protein sequence ID" value="MEI5908450.1"/>
    <property type="molecule type" value="Genomic_DNA"/>
</dbReference>
<dbReference type="InterPro" id="IPR012334">
    <property type="entry name" value="Pectin_lyas_fold"/>
</dbReference>
<dbReference type="InterPro" id="IPR006626">
    <property type="entry name" value="PbH1"/>
</dbReference>
<dbReference type="SUPFAM" id="SSF51126">
    <property type="entry name" value="Pectin lyase-like"/>
    <property type="match status" value="2"/>
</dbReference>
<evidence type="ECO:0000259" key="1">
    <source>
        <dbReference type="Pfam" id="PF13229"/>
    </source>
</evidence>
<evidence type="ECO:0000313" key="3">
    <source>
        <dbReference type="Proteomes" id="UP001312865"/>
    </source>
</evidence>